<dbReference type="InterPro" id="IPR042099">
    <property type="entry name" value="ANL_N_sf"/>
</dbReference>
<name>A0A4Q9N247_9APHY</name>
<dbReference type="InterPro" id="IPR000873">
    <property type="entry name" value="AMP-dep_synth/lig_dom"/>
</dbReference>
<dbReference type="SUPFAM" id="SSF56801">
    <property type="entry name" value="Acetyl-CoA synthetase-like"/>
    <property type="match status" value="1"/>
</dbReference>
<dbReference type="AlphaFoldDB" id="A0A4Q9N247"/>
<dbReference type="Gene3D" id="3.40.50.12780">
    <property type="entry name" value="N-terminal domain of ligase-like"/>
    <property type="match status" value="1"/>
</dbReference>
<dbReference type="PANTHER" id="PTHR43201">
    <property type="entry name" value="ACYL-COA SYNTHETASE"/>
    <property type="match status" value="1"/>
</dbReference>
<evidence type="ECO:0000313" key="3">
    <source>
        <dbReference type="EMBL" id="TBU34580.1"/>
    </source>
</evidence>
<dbReference type="InterPro" id="IPR045851">
    <property type="entry name" value="AMP-bd_C_sf"/>
</dbReference>
<dbReference type="Proteomes" id="UP000292957">
    <property type="component" value="Unassembled WGS sequence"/>
</dbReference>
<dbReference type="PANTHER" id="PTHR43201:SF8">
    <property type="entry name" value="ACYL-COA SYNTHETASE FAMILY MEMBER 3"/>
    <property type="match status" value="1"/>
</dbReference>
<dbReference type="Gene3D" id="3.30.300.30">
    <property type="match status" value="1"/>
</dbReference>
<proteinExistence type="inferred from homology"/>
<reference evidence="3" key="1">
    <citation type="submission" date="2019-01" db="EMBL/GenBank/DDBJ databases">
        <title>Draft genome sequences of three monokaryotic isolates of the white-rot basidiomycete fungus Dichomitus squalens.</title>
        <authorList>
            <consortium name="DOE Joint Genome Institute"/>
            <person name="Lopez S.C."/>
            <person name="Andreopoulos B."/>
            <person name="Pangilinan J."/>
            <person name="Lipzen A."/>
            <person name="Riley R."/>
            <person name="Ahrendt S."/>
            <person name="Ng V."/>
            <person name="Barry K."/>
            <person name="Daum C."/>
            <person name="Grigoriev I.V."/>
            <person name="Hilden K.S."/>
            <person name="Makela M.R."/>
            <person name="de Vries R.P."/>
        </authorList>
    </citation>
    <scope>NUCLEOTIDE SEQUENCE [LARGE SCALE GENOMIC DNA]</scope>
    <source>
        <strain evidence="3">OM18370.1</strain>
    </source>
</reference>
<dbReference type="GO" id="GO:0006631">
    <property type="term" value="P:fatty acid metabolic process"/>
    <property type="evidence" value="ECO:0007669"/>
    <property type="project" value="TreeGrafter"/>
</dbReference>
<dbReference type="GO" id="GO:0031956">
    <property type="term" value="F:medium-chain fatty acid-CoA ligase activity"/>
    <property type="evidence" value="ECO:0007669"/>
    <property type="project" value="TreeGrafter"/>
</dbReference>
<accession>A0A4Q9N247</accession>
<dbReference type="EMBL" id="ML143388">
    <property type="protein sequence ID" value="TBU34580.1"/>
    <property type="molecule type" value="Genomic_DNA"/>
</dbReference>
<dbReference type="Pfam" id="PF23562">
    <property type="entry name" value="AMP-binding_C_3"/>
    <property type="match status" value="1"/>
</dbReference>
<comment type="similarity">
    <text evidence="1">Belongs to the ATP-dependent AMP-binding enzyme family.</text>
</comment>
<evidence type="ECO:0000256" key="1">
    <source>
        <dbReference type="ARBA" id="ARBA00006432"/>
    </source>
</evidence>
<feature type="domain" description="AMP-dependent synthetase/ligase" evidence="2">
    <location>
        <begin position="32"/>
        <end position="331"/>
    </location>
</feature>
<protein>
    <submittedName>
        <fullName evidence="3">Acetyl-CoA synthetase-like protein</fullName>
    </submittedName>
</protein>
<dbReference type="OrthoDB" id="429813at2759"/>
<sequence length="544" mass="59793">MSYRTHLTVLEQSAALYSSSPAFKLPRVSAIDKTVVEEWVSVSYEQFLLDVERSARHWARTLFAHGLPSRSIVGLWLGGTTYLDVLHVYGIARAGYIPQLFSLRLPSPDVVYELLHRAGAQALVFDPAFASIVVNCPIPAELAVDIRSIDVSDAVLPPLWVPSNGDEIVMIYHTSGSTSGSPKLVPCTADWVNATVQKAAHVTRPRSSERQDVTVWIGSMSHIGQTFMLMGFLQHGSCTVQPTQLPFSSVELLDMIRRCGLNRLNQFASFLGTHLRNARSNPALLAALKSLDELLYTGLPLAAEEEAWAYANGILIKNCFGSTEVGAMMLSVGGRGKDAAHLHVIEGTAYEFRPVTPSTERDAEASKSETGYADANQRLLELVILSHSGDCPHPSLRDPDGHYHTGDLFLEVAPGRYVSRGRDDDWIKSATALRCDTKAIEENVLATCADIVAACIVVGNGRPSPALFVEPKGDLDAEKLKRDIVRRTRHFHARRYVHERIVSAAFVVVVPAGTLPRTATKGNIRRKAVEEKFRDELDRIYATC</sequence>
<gene>
    <name evidence="3" type="ORF">BD311DRAFT_682512</name>
</gene>
<evidence type="ECO:0000259" key="2">
    <source>
        <dbReference type="Pfam" id="PF00501"/>
    </source>
</evidence>
<organism evidence="3">
    <name type="scientific">Dichomitus squalens</name>
    <dbReference type="NCBI Taxonomy" id="114155"/>
    <lineage>
        <taxon>Eukaryota</taxon>
        <taxon>Fungi</taxon>
        <taxon>Dikarya</taxon>
        <taxon>Basidiomycota</taxon>
        <taxon>Agaricomycotina</taxon>
        <taxon>Agaricomycetes</taxon>
        <taxon>Polyporales</taxon>
        <taxon>Polyporaceae</taxon>
        <taxon>Dichomitus</taxon>
    </lineage>
</organism>
<dbReference type="Pfam" id="PF00501">
    <property type="entry name" value="AMP-binding"/>
    <property type="match status" value="1"/>
</dbReference>